<keyword evidence="2 4" id="KW-0378">Hydrolase</keyword>
<evidence type="ECO:0000256" key="1">
    <source>
        <dbReference type="ARBA" id="ARBA00006336"/>
    </source>
</evidence>
<dbReference type="InterPro" id="IPR050272">
    <property type="entry name" value="Isochorismatase-like_hydrls"/>
</dbReference>
<evidence type="ECO:0000313" key="5">
    <source>
        <dbReference type="Proteomes" id="UP000644756"/>
    </source>
</evidence>
<dbReference type="InterPro" id="IPR036380">
    <property type="entry name" value="Isochorismatase-like_sf"/>
</dbReference>
<keyword evidence="5" id="KW-1185">Reference proteome</keyword>
<feature type="domain" description="Isochorismatase-like" evidence="3">
    <location>
        <begin position="38"/>
        <end position="221"/>
    </location>
</feature>
<dbReference type="InterPro" id="IPR000868">
    <property type="entry name" value="Isochorismatase-like_dom"/>
</dbReference>
<gene>
    <name evidence="4" type="ORF">GCM10010916_05390</name>
</gene>
<dbReference type="Gene3D" id="3.40.50.850">
    <property type="entry name" value="Isochorismatase-like"/>
    <property type="match status" value="1"/>
</dbReference>
<dbReference type="AlphaFoldDB" id="A0A917CKS4"/>
<sequence length="238" mass="27030">MEEQFEMKEWMKSIPESEFRNYVKSGHRRPLTMGKNPALVVIDVTIGFVGSKPQPLEEALKEYSSACGDAFWKDVPQYQRLIALFREKKYPVIFTRADRYNQQFAGKATKAVRQIDPNDPYFNEFPAAVSPLKEEWVLDKTKASMFFDTSLNSYLVKHQIDTVVVCGGSTSGCLRASVVDSCSHGYTTFVVEDCCFDRSYFAHCANLFDMDAKYASVLSLDELEQKMVSIDQDVPSLS</sequence>
<accession>A0A917CKS4</accession>
<dbReference type="PANTHER" id="PTHR43540">
    <property type="entry name" value="PEROXYUREIDOACRYLATE/UREIDOACRYLATE AMIDOHYDROLASE-RELATED"/>
    <property type="match status" value="1"/>
</dbReference>
<name>A0A917CKS4_9BACL</name>
<protein>
    <submittedName>
        <fullName evidence="4">Hydrolase</fullName>
    </submittedName>
</protein>
<dbReference type="Pfam" id="PF00857">
    <property type="entry name" value="Isochorismatase"/>
    <property type="match status" value="1"/>
</dbReference>
<dbReference type="PANTHER" id="PTHR43540:SF1">
    <property type="entry name" value="ISOCHORISMATASE HYDROLASE"/>
    <property type="match status" value="1"/>
</dbReference>
<dbReference type="GO" id="GO:0016787">
    <property type="term" value="F:hydrolase activity"/>
    <property type="evidence" value="ECO:0007669"/>
    <property type="project" value="UniProtKB-KW"/>
</dbReference>
<organism evidence="4 5">
    <name type="scientific">Paenibacillus abyssi</name>
    <dbReference type="NCBI Taxonomy" id="1340531"/>
    <lineage>
        <taxon>Bacteria</taxon>
        <taxon>Bacillati</taxon>
        <taxon>Bacillota</taxon>
        <taxon>Bacilli</taxon>
        <taxon>Bacillales</taxon>
        <taxon>Paenibacillaceae</taxon>
        <taxon>Paenibacillus</taxon>
    </lineage>
</organism>
<dbReference type="Proteomes" id="UP000644756">
    <property type="component" value="Unassembled WGS sequence"/>
</dbReference>
<dbReference type="EMBL" id="BMGR01000001">
    <property type="protein sequence ID" value="GGF90994.1"/>
    <property type="molecule type" value="Genomic_DNA"/>
</dbReference>
<comment type="similarity">
    <text evidence="1">Belongs to the isochorismatase family.</text>
</comment>
<proteinExistence type="inferred from homology"/>
<comment type="caution">
    <text evidence="4">The sequence shown here is derived from an EMBL/GenBank/DDBJ whole genome shotgun (WGS) entry which is preliminary data.</text>
</comment>
<dbReference type="RefSeq" id="WP_188528720.1">
    <property type="nucleotide sequence ID" value="NZ_BMGR01000001.1"/>
</dbReference>
<evidence type="ECO:0000256" key="2">
    <source>
        <dbReference type="ARBA" id="ARBA00022801"/>
    </source>
</evidence>
<evidence type="ECO:0000313" key="4">
    <source>
        <dbReference type="EMBL" id="GGF90994.1"/>
    </source>
</evidence>
<reference evidence="4" key="1">
    <citation type="journal article" date="2014" name="Int. J. Syst. Evol. Microbiol.">
        <title>Complete genome sequence of Corynebacterium casei LMG S-19264T (=DSM 44701T), isolated from a smear-ripened cheese.</title>
        <authorList>
            <consortium name="US DOE Joint Genome Institute (JGI-PGF)"/>
            <person name="Walter F."/>
            <person name="Albersmeier A."/>
            <person name="Kalinowski J."/>
            <person name="Ruckert C."/>
        </authorList>
    </citation>
    <scope>NUCLEOTIDE SEQUENCE</scope>
    <source>
        <strain evidence="4">CGMCC 1.12987</strain>
    </source>
</reference>
<reference evidence="4" key="2">
    <citation type="submission" date="2020-09" db="EMBL/GenBank/DDBJ databases">
        <authorList>
            <person name="Sun Q."/>
            <person name="Zhou Y."/>
        </authorList>
    </citation>
    <scope>NUCLEOTIDE SEQUENCE</scope>
    <source>
        <strain evidence="4">CGMCC 1.12987</strain>
    </source>
</reference>
<dbReference type="SUPFAM" id="SSF52499">
    <property type="entry name" value="Isochorismatase-like hydrolases"/>
    <property type="match status" value="1"/>
</dbReference>
<evidence type="ECO:0000259" key="3">
    <source>
        <dbReference type="Pfam" id="PF00857"/>
    </source>
</evidence>